<accession>A0ABV9C221</accession>
<dbReference type="SMART" id="SM00267">
    <property type="entry name" value="GGDEF"/>
    <property type="match status" value="1"/>
</dbReference>
<dbReference type="PROSITE" id="PS50887">
    <property type="entry name" value="GGDEF"/>
    <property type="match status" value="1"/>
</dbReference>
<comment type="caution">
    <text evidence="6">The sequence shown here is derived from an EMBL/GenBank/DDBJ whole genome shotgun (WGS) entry which is preliminary data.</text>
</comment>
<keyword evidence="7" id="KW-1185">Reference proteome</keyword>
<proteinExistence type="predicted"/>
<dbReference type="Gene3D" id="3.30.70.270">
    <property type="match status" value="1"/>
</dbReference>
<feature type="transmembrane region" description="Helical" evidence="3">
    <location>
        <begin position="293"/>
        <end position="315"/>
    </location>
</feature>
<sequence length="554" mass="61060">MLFVEQWLGYRDAAEAKREFAVLQAALRTMARLSAERQPTFAILGGGAPPDDLQIAALERARQGTDMQLDELGRALRNPRCRTCAPLLAQYDRVRATLTNARRELDASFRVDRGHGDVTDILLAFGHLVDAIPMLSSIADESATGVIRENADVQSYLMTVRLAALLREHAGLVASRFIPALVAHRPLTEREALDIAWTLGKIDQLRALIGPSIHGLPSSLQADYSNINQRYFKNGLTYIDSLRLSMATPGGAGISVIQFGDYYTPLLTAIDRFRDDTLALAEATIRTSLHTHAILLAGAGLLALALTGIVLLMAWRFREKIVRPFVEARRLVLAIASGDLAISVPRSGYRGEVKDLFGAVGVLKQNSVERLRLERERKRLIGELRTMAETDALTGLLNRRAFSDKATAMLKDQRQAAPYVALVMLDIDHFKQINDTYGHETGDRALVTLSALCRDTLRADDLLARVGGEEFAILLGVESPAQARELAERLRGRLHQETVSAVDGAEFGMTASFGIAIERRANAPELEALLRRADALLYRAKEHGRDRIEADDET</sequence>
<keyword evidence="3" id="KW-1133">Transmembrane helix</keyword>
<dbReference type="Pfam" id="PF00990">
    <property type="entry name" value="GGDEF"/>
    <property type="match status" value="1"/>
</dbReference>
<evidence type="ECO:0000256" key="1">
    <source>
        <dbReference type="ARBA" id="ARBA00012528"/>
    </source>
</evidence>
<comment type="catalytic activity">
    <reaction evidence="2">
        <text>2 GTP = 3',3'-c-di-GMP + 2 diphosphate</text>
        <dbReference type="Rhea" id="RHEA:24898"/>
        <dbReference type="ChEBI" id="CHEBI:33019"/>
        <dbReference type="ChEBI" id="CHEBI:37565"/>
        <dbReference type="ChEBI" id="CHEBI:58805"/>
        <dbReference type="EC" id="2.7.7.65"/>
    </reaction>
</comment>
<dbReference type="InterPro" id="IPR003660">
    <property type="entry name" value="HAMP_dom"/>
</dbReference>
<evidence type="ECO:0000259" key="5">
    <source>
        <dbReference type="PROSITE" id="PS50887"/>
    </source>
</evidence>
<dbReference type="Proteomes" id="UP001595961">
    <property type="component" value="Unassembled WGS sequence"/>
</dbReference>
<dbReference type="PANTHER" id="PTHR45138:SF9">
    <property type="entry name" value="DIGUANYLATE CYCLASE DGCM-RELATED"/>
    <property type="match status" value="1"/>
</dbReference>
<dbReference type="EC" id="2.7.7.65" evidence="1"/>
<dbReference type="NCBIfam" id="TIGR00254">
    <property type="entry name" value="GGDEF"/>
    <property type="match status" value="1"/>
</dbReference>
<keyword evidence="3" id="KW-0472">Membrane</keyword>
<protein>
    <recommendedName>
        <fullName evidence="1">diguanylate cyclase</fullName>
        <ecNumber evidence="1">2.7.7.65</ecNumber>
    </recommendedName>
</protein>
<dbReference type="PANTHER" id="PTHR45138">
    <property type="entry name" value="REGULATORY COMPONENTS OF SENSORY TRANSDUCTION SYSTEM"/>
    <property type="match status" value="1"/>
</dbReference>
<dbReference type="GO" id="GO:0052621">
    <property type="term" value="F:diguanylate cyclase activity"/>
    <property type="evidence" value="ECO:0007669"/>
    <property type="project" value="UniProtKB-EC"/>
</dbReference>
<dbReference type="CDD" id="cd01949">
    <property type="entry name" value="GGDEF"/>
    <property type="match status" value="1"/>
</dbReference>
<reference evidence="7" key="1">
    <citation type="journal article" date="2019" name="Int. J. Syst. Evol. Microbiol.">
        <title>The Global Catalogue of Microorganisms (GCM) 10K type strain sequencing project: providing services to taxonomists for standard genome sequencing and annotation.</title>
        <authorList>
            <consortium name="The Broad Institute Genomics Platform"/>
            <consortium name="The Broad Institute Genome Sequencing Center for Infectious Disease"/>
            <person name="Wu L."/>
            <person name="Ma J."/>
        </authorList>
    </citation>
    <scope>NUCLEOTIDE SEQUENCE [LARGE SCALE GENOMIC DNA]</scope>
    <source>
        <strain evidence="7">CCM 4481</strain>
    </source>
</reference>
<evidence type="ECO:0000259" key="4">
    <source>
        <dbReference type="PROSITE" id="PS50885"/>
    </source>
</evidence>
<keyword evidence="6" id="KW-0548">Nucleotidyltransferase</keyword>
<dbReference type="RefSeq" id="WP_266148920.1">
    <property type="nucleotide sequence ID" value="NZ_CP064028.1"/>
</dbReference>
<evidence type="ECO:0000256" key="3">
    <source>
        <dbReference type="SAM" id="Phobius"/>
    </source>
</evidence>
<dbReference type="EMBL" id="JBHSGA010000017">
    <property type="protein sequence ID" value="MFC4527019.1"/>
    <property type="molecule type" value="Genomic_DNA"/>
</dbReference>
<feature type="domain" description="HAMP" evidence="4">
    <location>
        <begin position="319"/>
        <end position="372"/>
    </location>
</feature>
<name>A0ABV9C221_9GAMM</name>
<dbReference type="Gene3D" id="6.10.340.10">
    <property type="match status" value="1"/>
</dbReference>
<dbReference type="InterPro" id="IPR000160">
    <property type="entry name" value="GGDEF_dom"/>
</dbReference>
<dbReference type="InterPro" id="IPR043128">
    <property type="entry name" value="Rev_trsase/Diguanyl_cyclase"/>
</dbReference>
<evidence type="ECO:0000313" key="7">
    <source>
        <dbReference type="Proteomes" id="UP001595961"/>
    </source>
</evidence>
<organism evidence="6 7">
    <name type="scientific">Dyella halodurans</name>
    <dbReference type="NCBI Taxonomy" id="1920171"/>
    <lineage>
        <taxon>Bacteria</taxon>
        <taxon>Pseudomonadati</taxon>
        <taxon>Pseudomonadota</taxon>
        <taxon>Gammaproteobacteria</taxon>
        <taxon>Lysobacterales</taxon>
        <taxon>Rhodanobacteraceae</taxon>
        <taxon>Dyella</taxon>
    </lineage>
</organism>
<keyword evidence="6" id="KW-0808">Transferase</keyword>
<evidence type="ECO:0000256" key="2">
    <source>
        <dbReference type="ARBA" id="ARBA00034247"/>
    </source>
</evidence>
<feature type="domain" description="GGDEF" evidence="5">
    <location>
        <begin position="418"/>
        <end position="553"/>
    </location>
</feature>
<gene>
    <name evidence="6" type="ORF">ACFO5W_10290</name>
</gene>
<keyword evidence="3" id="KW-0812">Transmembrane</keyword>
<dbReference type="InterPro" id="IPR029787">
    <property type="entry name" value="Nucleotide_cyclase"/>
</dbReference>
<dbReference type="PROSITE" id="PS50885">
    <property type="entry name" value="HAMP"/>
    <property type="match status" value="1"/>
</dbReference>
<evidence type="ECO:0000313" key="6">
    <source>
        <dbReference type="EMBL" id="MFC4527019.1"/>
    </source>
</evidence>
<dbReference type="SUPFAM" id="SSF55073">
    <property type="entry name" value="Nucleotide cyclase"/>
    <property type="match status" value="1"/>
</dbReference>
<dbReference type="InterPro" id="IPR050469">
    <property type="entry name" value="Diguanylate_Cyclase"/>
</dbReference>